<feature type="region of interest" description="Disordered" evidence="1">
    <location>
        <begin position="40"/>
        <end position="71"/>
    </location>
</feature>
<sequence length="71" mass="8030">MPRRAARTAAHPETRQPMNRSIALTLSLCQARERLINASRMPSRRRRSATPVAVLQCASTRKRETNEGTNE</sequence>
<organism evidence="2 3">
    <name type="scientific">Trichogramma kaykai</name>
    <dbReference type="NCBI Taxonomy" id="54128"/>
    <lineage>
        <taxon>Eukaryota</taxon>
        <taxon>Metazoa</taxon>
        <taxon>Ecdysozoa</taxon>
        <taxon>Arthropoda</taxon>
        <taxon>Hexapoda</taxon>
        <taxon>Insecta</taxon>
        <taxon>Pterygota</taxon>
        <taxon>Neoptera</taxon>
        <taxon>Endopterygota</taxon>
        <taxon>Hymenoptera</taxon>
        <taxon>Apocrita</taxon>
        <taxon>Proctotrupomorpha</taxon>
        <taxon>Chalcidoidea</taxon>
        <taxon>Trichogrammatidae</taxon>
        <taxon>Trichogramma</taxon>
    </lineage>
</organism>
<evidence type="ECO:0000313" key="3">
    <source>
        <dbReference type="Proteomes" id="UP001627154"/>
    </source>
</evidence>
<gene>
    <name evidence="2" type="ORF">TKK_019783</name>
</gene>
<reference evidence="2 3" key="1">
    <citation type="journal article" date="2024" name="bioRxiv">
        <title>A reference genome for Trichogramma kaykai: A tiny desert-dwelling parasitoid wasp with competing sex-ratio distorters.</title>
        <authorList>
            <person name="Culotta J."/>
            <person name="Lindsey A.R."/>
        </authorList>
    </citation>
    <scope>NUCLEOTIDE SEQUENCE [LARGE SCALE GENOMIC DNA]</scope>
    <source>
        <strain evidence="2 3">KSX58</strain>
    </source>
</reference>
<feature type="compositionally biased region" description="Basic and acidic residues" evidence="1">
    <location>
        <begin position="61"/>
        <end position="71"/>
    </location>
</feature>
<dbReference type="AlphaFoldDB" id="A0ABD2VV04"/>
<dbReference type="EMBL" id="JBJJXI010000172">
    <property type="protein sequence ID" value="KAL3384473.1"/>
    <property type="molecule type" value="Genomic_DNA"/>
</dbReference>
<proteinExistence type="predicted"/>
<comment type="caution">
    <text evidence="2">The sequence shown here is derived from an EMBL/GenBank/DDBJ whole genome shotgun (WGS) entry which is preliminary data.</text>
</comment>
<dbReference type="Proteomes" id="UP001627154">
    <property type="component" value="Unassembled WGS sequence"/>
</dbReference>
<name>A0ABD2VV04_9HYME</name>
<protein>
    <submittedName>
        <fullName evidence="2">Uncharacterized protein</fullName>
    </submittedName>
</protein>
<keyword evidence="3" id="KW-1185">Reference proteome</keyword>
<evidence type="ECO:0000256" key="1">
    <source>
        <dbReference type="SAM" id="MobiDB-lite"/>
    </source>
</evidence>
<evidence type="ECO:0000313" key="2">
    <source>
        <dbReference type="EMBL" id="KAL3384473.1"/>
    </source>
</evidence>
<accession>A0ABD2VV04</accession>